<dbReference type="Proteomes" id="UP000595917">
    <property type="component" value="Chromosome"/>
</dbReference>
<keyword evidence="8 10" id="KW-0479">Metal-binding</keyword>
<dbReference type="InterPro" id="IPR026019">
    <property type="entry name" value="Ribul_P_3_epim"/>
</dbReference>
<dbReference type="GO" id="GO:0019323">
    <property type="term" value="P:pentose catabolic process"/>
    <property type="evidence" value="ECO:0007669"/>
    <property type="project" value="UniProtKB-UniRule"/>
</dbReference>
<feature type="binding site" evidence="14">
    <location>
        <position position="178"/>
    </location>
    <ligand>
        <name>substrate</name>
    </ligand>
</feature>
<feature type="binding site" evidence="10 14">
    <location>
        <position position="9"/>
    </location>
    <ligand>
        <name>substrate</name>
    </ligand>
</feature>
<feature type="binding site" evidence="10 13">
    <location>
        <position position="34"/>
    </location>
    <ligand>
        <name>a divalent metal cation</name>
        <dbReference type="ChEBI" id="CHEBI:60240"/>
    </ligand>
</feature>
<feature type="binding site" evidence="10 13">
    <location>
        <position position="36"/>
    </location>
    <ligand>
        <name>a divalent metal cation</name>
        <dbReference type="ChEBI" id="CHEBI:60240"/>
    </ligand>
</feature>
<dbReference type="EMBL" id="CP067089">
    <property type="protein sequence ID" value="QQO08175.1"/>
    <property type="molecule type" value="Genomic_DNA"/>
</dbReference>
<name>A0A7T7XKM9_9SPIR</name>
<feature type="binding site" evidence="10 13">
    <location>
        <position position="67"/>
    </location>
    <ligand>
        <name>a divalent metal cation</name>
        <dbReference type="ChEBI" id="CHEBI:60240"/>
    </ligand>
</feature>
<comment type="function">
    <text evidence="10">Catalyzes the reversible epimerization of D-ribulose 5-phosphate to D-xylulose 5-phosphate.</text>
</comment>
<comment type="catalytic activity">
    <reaction evidence="1 10 11">
        <text>D-ribulose 5-phosphate = D-xylulose 5-phosphate</text>
        <dbReference type="Rhea" id="RHEA:13677"/>
        <dbReference type="ChEBI" id="CHEBI:57737"/>
        <dbReference type="ChEBI" id="CHEBI:58121"/>
        <dbReference type="EC" id="5.1.3.1"/>
    </reaction>
</comment>
<organism evidence="15 16">
    <name type="scientific">Breznakiella homolactica</name>
    <dbReference type="NCBI Taxonomy" id="2798577"/>
    <lineage>
        <taxon>Bacteria</taxon>
        <taxon>Pseudomonadati</taxon>
        <taxon>Spirochaetota</taxon>
        <taxon>Spirochaetia</taxon>
        <taxon>Spirochaetales</taxon>
        <taxon>Breznakiellaceae</taxon>
        <taxon>Breznakiella</taxon>
    </lineage>
</organism>
<comment type="cofactor">
    <cofactor evidence="2">
        <name>Mn(2+)</name>
        <dbReference type="ChEBI" id="CHEBI:29035"/>
    </cofactor>
</comment>
<keyword evidence="13" id="KW-0464">Manganese</keyword>
<feature type="active site" description="Proton donor" evidence="10 12">
    <location>
        <position position="176"/>
    </location>
</feature>
<dbReference type="AlphaFoldDB" id="A0A7T7XKM9"/>
<feature type="active site" description="Proton acceptor" evidence="10 12">
    <location>
        <position position="36"/>
    </location>
</feature>
<feature type="binding site" evidence="10 13">
    <location>
        <position position="176"/>
    </location>
    <ligand>
        <name>a divalent metal cation</name>
        <dbReference type="ChEBI" id="CHEBI:60240"/>
    </ligand>
</feature>
<comment type="caution">
    <text evidence="10">Lacks conserved residue(s) required for the propagation of feature annotation.</text>
</comment>
<dbReference type="Pfam" id="PF00834">
    <property type="entry name" value="Ribul_P_3_epim"/>
    <property type="match status" value="1"/>
</dbReference>
<keyword evidence="16" id="KW-1185">Reference proteome</keyword>
<dbReference type="NCBIfam" id="TIGR01163">
    <property type="entry name" value="rpe"/>
    <property type="match status" value="1"/>
</dbReference>
<evidence type="ECO:0000256" key="12">
    <source>
        <dbReference type="PIRSR" id="PIRSR001461-1"/>
    </source>
</evidence>
<evidence type="ECO:0000256" key="9">
    <source>
        <dbReference type="ARBA" id="ARBA00023235"/>
    </source>
</evidence>
<gene>
    <name evidence="10 15" type="primary">rpe</name>
    <name evidence="15" type="ORF">JFL75_14705</name>
</gene>
<dbReference type="NCBIfam" id="NF004076">
    <property type="entry name" value="PRK05581.1-4"/>
    <property type="match status" value="1"/>
</dbReference>
<comment type="cofactor">
    <cofactor evidence="4">
        <name>Zn(2+)</name>
        <dbReference type="ChEBI" id="CHEBI:29105"/>
    </cofactor>
</comment>
<dbReference type="InterPro" id="IPR011060">
    <property type="entry name" value="RibuloseP-bd_barrel"/>
</dbReference>
<comment type="cofactor">
    <cofactor evidence="5">
        <name>Fe(2+)</name>
        <dbReference type="ChEBI" id="CHEBI:29033"/>
    </cofactor>
</comment>
<dbReference type="KEGG" id="bhc:JFL75_14705"/>
<dbReference type="InterPro" id="IPR000056">
    <property type="entry name" value="Ribul_P_3_epim-like"/>
</dbReference>
<evidence type="ECO:0000256" key="10">
    <source>
        <dbReference type="HAMAP-Rule" id="MF_02227"/>
    </source>
</evidence>
<comment type="cofactor">
    <cofactor evidence="3">
        <name>Co(2+)</name>
        <dbReference type="ChEBI" id="CHEBI:48828"/>
    </cofactor>
</comment>
<dbReference type="PROSITE" id="PS01085">
    <property type="entry name" value="RIBUL_P_3_EPIMER_1"/>
    <property type="match status" value="1"/>
</dbReference>
<evidence type="ECO:0000256" key="14">
    <source>
        <dbReference type="PIRSR" id="PIRSR001461-3"/>
    </source>
</evidence>
<reference evidence="15" key="1">
    <citation type="submission" date="2021-01" db="EMBL/GenBank/DDBJ databases">
        <title>Description of Breznakiella homolactica.</title>
        <authorList>
            <person name="Song Y."/>
            <person name="Brune A."/>
        </authorList>
    </citation>
    <scope>NUCLEOTIDE SEQUENCE</scope>
    <source>
        <strain evidence="15">RmG30</strain>
    </source>
</reference>
<evidence type="ECO:0000256" key="5">
    <source>
        <dbReference type="ARBA" id="ARBA00001954"/>
    </source>
</evidence>
<dbReference type="SUPFAM" id="SSF51366">
    <property type="entry name" value="Ribulose-phoshate binding barrel"/>
    <property type="match status" value="1"/>
</dbReference>
<dbReference type="GO" id="GO:0046872">
    <property type="term" value="F:metal ion binding"/>
    <property type="evidence" value="ECO:0007669"/>
    <property type="project" value="UniProtKB-UniRule"/>
</dbReference>
<evidence type="ECO:0000256" key="8">
    <source>
        <dbReference type="ARBA" id="ARBA00022723"/>
    </source>
</evidence>
<dbReference type="HAMAP" id="MF_02227">
    <property type="entry name" value="RPE"/>
    <property type="match status" value="1"/>
</dbReference>
<protein>
    <recommendedName>
        <fullName evidence="7 10">Ribulose-phosphate 3-epimerase</fullName>
        <ecNumber evidence="7 10">5.1.3.1</ecNumber>
    </recommendedName>
</protein>
<evidence type="ECO:0000313" key="16">
    <source>
        <dbReference type="Proteomes" id="UP000595917"/>
    </source>
</evidence>
<dbReference type="RefSeq" id="WP_215625481.1">
    <property type="nucleotide sequence ID" value="NZ_CP067089.2"/>
</dbReference>
<evidence type="ECO:0000256" key="6">
    <source>
        <dbReference type="ARBA" id="ARBA00009541"/>
    </source>
</evidence>
<feature type="binding site" evidence="10 14">
    <location>
        <position position="67"/>
    </location>
    <ligand>
        <name>substrate</name>
    </ligand>
</feature>
<dbReference type="GO" id="GO:0006098">
    <property type="term" value="P:pentose-phosphate shunt"/>
    <property type="evidence" value="ECO:0007669"/>
    <property type="project" value="UniProtKB-UniRule"/>
</dbReference>
<dbReference type="FunFam" id="3.20.20.70:FF:000004">
    <property type="entry name" value="Ribulose-phosphate 3-epimerase"/>
    <property type="match status" value="1"/>
</dbReference>
<comment type="cofactor">
    <cofactor evidence="10 13">
        <name>a divalent metal cation</name>
        <dbReference type="ChEBI" id="CHEBI:60240"/>
    </cofactor>
    <text evidence="10 13">Binds 1 divalent metal cation per subunit.</text>
</comment>
<dbReference type="GO" id="GO:0005737">
    <property type="term" value="C:cytoplasm"/>
    <property type="evidence" value="ECO:0007669"/>
    <property type="project" value="UniProtKB-ARBA"/>
</dbReference>
<feature type="binding site" evidence="10 14">
    <location>
        <begin position="143"/>
        <end position="146"/>
    </location>
    <ligand>
        <name>substrate</name>
    </ligand>
</feature>
<accession>A0A7T7XKM9</accession>
<proteinExistence type="inferred from homology"/>
<keyword evidence="10 11" id="KW-0119">Carbohydrate metabolism</keyword>
<comment type="similarity">
    <text evidence="6 10 11">Belongs to the ribulose-phosphate 3-epimerase family.</text>
</comment>
<evidence type="ECO:0000256" key="11">
    <source>
        <dbReference type="PIRNR" id="PIRNR001461"/>
    </source>
</evidence>
<dbReference type="PANTHER" id="PTHR11749">
    <property type="entry name" value="RIBULOSE-5-PHOSPHATE-3-EPIMERASE"/>
    <property type="match status" value="1"/>
</dbReference>
<evidence type="ECO:0000256" key="1">
    <source>
        <dbReference type="ARBA" id="ARBA00001782"/>
    </source>
</evidence>
<keyword evidence="13" id="KW-0170">Cobalt</keyword>
<sequence>MDKPIIAPSVLSADFADMAAGLAEINNSGAEWVHLDVMDAKFVPNLTFGPKMVADIRPHSKLIFDAHLMTYEPENLAELFAEAGADYITFHIEATVHSHRLIQKIHSLGKKAGISIVPSTPVSYIEELLPFADLVLVMTVNPGYGGQQMIPQCLDKAERLVKLREERNYSYLVSVDGGLNAETAHLAHKAGVDVIVAGAAFFGAPDKAAMVKKLKGA</sequence>
<comment type="pathway">
    <text evidence="10">Carbohydrate degradation.</text>
</comment>
<evidence type="ECO:0000256" key="4">
    <source>
        <dbReference type="ARBA" id="ARBA00001947"/>
    </source>
</evidence>
<dbReference type="EC" id="5.1.3.1" evidence="7 10"/>
<evidence type="ECO:0000256" key="7">
    <source>
        <dbReference type="ARBA" id="ARBA00013188"/>
    </source>
</evidence>
<evidence type="ECO:0000256" key="2">
    <source>
        <dbReference type="ARBA" id="ARBA00001936"/>
    </source>
</evidence>
<dbReference type="InterPro" id="IPR013785">
    <property type="entry name" value="Aldolase_TIM"/>
</dbReference>
<keyword evidence="13" id="KW-0862">Zinc</keyword>
<dbReference type="Gene3D" id="3.20.20.70">
    <property type="entry name" value="Aldolase class I"/>
    <property type="match status" value="1"/>
</dbReference>
<feature type="binding site" evidence="10">
    <location>
        <begin position="176"/>
        <end position="178"/>
    </location>
    <ligand>
        <name>substrate</name>
    </ligand>
</feature>
<evidence type="ECO:0000256" key="13">
    <source>
        <dbReference type="PIRSR" id="PIRSR001461-2"/>
    </source>
</evidence>
<dbReference type="GO" id="GO:0004750">
    <property type="term" value="F:D-ribulose-phosphate 3-epimerase activity"/>
    <property type="evidence" value="ECO:0007669"/>
    <property type="project" value="UniProtKB-UniRule"/>
</dbReference>
<evidence type="ECO:0000256" key="3">
    <source>
        <dbReference type="ARBA" id="ARBA00001941"/>
    </source>
</evidence>
<dbReference type="CDD" id="cd00429">
    <property type="entry name" value="RPE"/>
    <property type="match status" value="1"/>
</dbReference>
<evidence type="ECO:0000313" key="15">
    <source>
        <dbReference type="EMBL" id="QQO08175.1"/>
    </source>
</evidence>
<dbReference type="PIRSF" id="PIRSF001461">
    <property type="entry name" value="RPE"/>
    <property type="match status" value="1"/>
</dbReference>
<keyword evidence="9 10" id="KW-0413">Isomerase</keyword>